<dbReference type="PROSITE" id="PS00714">
    <property type="entry name" value="NA_DICARBOXYL_SYMP_2"/>
    <property type="match status" value="1"/>
</dbReference>
<dbReference type="Pfam" id="PF00375">
    <property type="entry name" value="SDF"/>
    <property type="match status" value="1"/>
</dbReference>
<dbReference type="RefSeq" id="WP_026946690.1">
    <property type="nucleotide sequence ID" value="NZ_SMUW01000032.1"/>
</dbReference>
<evidence type="ECO:0000256" key="4">
    <source>
        <dbReference type="ARBA" id="ARBA00022692"/>
    </source>
</evidence>
<sequence>MKKKIPLHTKIIIGLVLGLVFGLVVIKTDIPNSFTLDYIKPVGTIFINALKMIAVPLVLASLIVGVSNLGDISKLSRIGGKTIATYLITTVVAISTGLILVNVFKPGKSLPIETRENLMNMYEGDAGARVGQAAQLQEQSPLQPLVDIVPQNFFQATTDNGAMLQVVFFAIIVGIALLQIPKEKGNPVIAFFDGFNDVIIQIVNYIMMIAPYGVFALMASLIVEIAGDNPDSAVELLLALLKYSLVVTGGLLLMVMVVYPMILISFTKVKYLDFFKAIRPAQLLAFSTSSSSATLPVTMKQVEEEIGVSEEVSSFVLPLGATVNMDGTSLYQGVAAVFIAQALGMDLTLTQQLMIVLTATLASIGSAGVPGAGLIMLIIVLESIGVPAAGIALIIAPDRILDMFRTVVNVTGDATVCTIVASTEGELPDGLIRKGNPLTPNE</sequence>
<dbReference type="SUPFAM" id="SSF118215">
    <property type="entry name" value="Proton glutamate symport protein"/>
    <property type="match status" value="1"/>
</dbReference>
<dbReference type="GO" id="GO:0006835">
    <property type="term" value="P:dicarboxylic acid transport"/>
    <property type="evidence" value="ECO:0007669"/>
    <property type="project" value="UniProtKB-ARBA"/>
</dbReference>
<keyword evidence="2" id="KW-0813">Transport</keyword>
<keyword evidence="4 8" id="KW-0812">Transmembrane</keyword>
<dbReference type="InterPro" id="IPR018107">
    <property type="entry name" value="Na-dicarboxylate_symporter_CS"/>
</dbReference>
<dbReference type="Proteomes" id="UP000295438">
    <property type="component" value="Unassembled WGS sequence"/>
</dbReference>
<evidence type="ECO:0000256" key="1">
    <source>
        <dbReference type="ARBA" id="ARBA00004651"/>
    </source>
</evidence>
<dbReference type="GO" id="GO:0015293">
    <property type="term" value="F:symporter activity"/>
    <property type="evidence" value="ECO:0007669"/>
    <property type="project" value="UniProtKB-KW"/>
</dbReference>
<evidence type="ECO:0000256" key="3">
    <source>
        <dbReference type="ARBA" id="ARBA00022475"/>
    </source>
</evidence>
<dbReference type="PANTHER" id="PTHR42865:SF7">
    <property type="entry name" value="PROTON_GLUTAMATE-ASPARTATE SYMPORTER"/>
    <property type="match status" value="1"/>
</dbReference>
<evidence type="ECO:0000256" key="8">
    <source>
        <dbReference type="SAM" id="Phobius"/>
    </source>
</evidence>
<feature type="transmembrane region" description="Helical" evidence="8">
    <location>
        <begin position="202"/>
        <end position="223"/>
    </location>
</feature>
<feature type="transmembrane region" description="Helical" evidence="8">
    <location>
        <begin position="243"/>
        <end position="266"/>
    </location>
</feature>
<feature type="transmembrane region" description="Helical" evidence="8">
    <location>
        <begin position="82"/>
        <end position="104"/>
    </location>
</feature>
<feature type="transmembrane region" description="Helical" evidence="8">
    <location>
        <begin position="162"/>
        <end position="181"/>
    </location>
</feature>
<dbReference type="FunFam" id="1.10.3860.10:FF:000001">
    <property type="entry name" value="C4-dicarboxylate transport protein"/>
    <property type="match status" value="1"/>
</dbReference>
<dbReference type="PRINTS" id="PR00173">
    <property type="entry name" value="EDTRNSPORT"/>
</dbReference>
<evidence type="ECO:0000313" key="10">
    <source>
        <dbReference type="Proteomes" id="UP000295438"/>
    </source>
</evidence>
<keyword evidence="6 8" id="KW-1133">Transmembrane helix</keyword>
<proteinExistence type="predicted"/>
<evidence type="ECO:0000256" key="5">
    <source>
        <dbReference type="ARBA" id="ARBA00022847"/>
    </source>
</evidence>
<evidence type="ECO:0000313" key="9">
    <source>
        <dbReference type="EMBL" id="TDK45518.1"/>
    </source>
</evidence>
<evidence type="ECO:0000256" key="6">
    <source>
        <dbReference type="ARBA" id="ARBA00022989"/>
    </source>
</evidence>
<comment type="subcellular location">
    <subcellularLocation>
        <location evidence="1">Cell membrane</location>
        <topology evidence="1">Multi-pass membrane protein</topology>
    </subcellularLocation>
</comment>
<evidence type="ECO:0000256" key="7">
    <source>
        <dbReference type="ARBA" id="ARBA00023136"/>
    </source>
</evidence>
<dbReference type="EMBL" id="SMUW01000032">
    <property type="protein sequence ID" value="TDK45518.1"/>
    <property type="molecule type" value="Genomic_DNA"/>
</dbReference>
<reference evidence="9 10" key="1">
    <citation type="submission" date="2019-03" db="EMBL/GenBank/DDBJ databases">
        <title>Algoriphagus aquimaris sp. nov., isolated form marine sediment in Pohang, Korea.</title>
        <authorList>
            <person name="Kim J."/>
            <person name="Yoon S.-H."/>
            <person name="Lee S.-S."/>
        </authorList>
    </citation>
    <scope>NUCLEOTIDE SEQUENCE [LARGE SCALE GENOMIC DNA]</scope>
    <source>
        <strain evidence="9 10">F21</strain>
    </source>
</reference>
<dbReference type="InterPro" id="IPR036458">
    <property type="entry name" value="Na:dicarbo_symporter_sf"/>
</dbReference>
<feature type="transmembrane region" description="Helical" evidence="8">
    <location>
        <begin position="46"/>
        <end position="70"/>
    </location>
</feature>
<keyword evidence="7 8" id="KW-0472">Membrane</keyword>
<name>A0A4R5V169_9BACT</name>
<accession>A0A4R5V169</accession>
<comment type="caution">
    <text evidence="9">The sequence shown here is derived from an EMBL/GenBank/DDBJ whole genome shotgun (WGS) entry which is preliminary data.</text>
</comment>
<feature type="transmembrane region" description="Helical" evidence="8">
    <location>
        <begin position="375"/>
        <end position="396"/>
    </location>
</feature>
<dbReference type="AlphaFoldDB" id="A0A4R5V169"/>
<dbReference type="InterPro" id="IPR001991">
    <property type="entry name" value="Na-dicarboxylate_symporter"/>
</dbReference>
<evidence type="ECO:0000256" key="2">
    <source>
        <dbReference type="ARBA" id="ARBA00022448"/>
    </source>
</evidence>
<gene>
    <name evidence="9" type="ORF">E1898_08470</name>
</gene>
<feature type="transmembrane region" description="Helical" evidence="8">
    <location>
        <begin position="7"/>
        <end position="26"/>
    </location>
</feature>
<keyword evidence="3" id="KW-1003">Cell membrane</keyword>
<protein>
    <submittedName>
        <fullName evidence="9">Dicarboxylate/amino acid:cation symporter</fullName>
    </submittedName>
</protein>
<dbReference type="PANTHER" id="PTHR42865">
    <property type="entry name" value="PROTON/GLUTAMATE-ASPARTATE SYMPORTER"/>
    <property type="match status" value="1"/>
</dbReference>
<keyword evidence="10" id="KW-1185">Reference proteome</keyword>
<keyword evidence="5" id="KW-0769">Symport</keyword>
<dbReference type="Gene3D" id="1.10.3860.10">
    <property type="entry name" value="Sodium:dicarboxylate symporter"/>
    <property type="match status" value="1"/>
</dbReference>
<dbReference type="GO" id="GO:0005886">
    <property type="term" value="C:plasma membrane"/>
    <property type="evidence" value="ECO:0007669"/>
    <property type="project" value="UniProtKB-SubCell"/>
</dbReference>
<feature type="transmembrane region" description="Helical" evidence="8">
    <location>
        <begin position="353"/>
        <end position="369"/>
    </location>
</feature>
<organism evidence="9 10">
    <name type="scientific">Algoriphagus formosus</name>
    <dbReference type="NCBI Taxonomy" id="2007308"/>
    <lineage>
        <taxon>Bacteria</taxon>
        <taxon>Pseudomonadati</taxon>
        <taxon>Bacteroidota</taxon>
        <taxon>Cytophagia</taxon>
        <taxon>Cytophagales</taxon>
        <taxon>Cyclobacteriaceae</taxon>
        <taxon>Algoriphagus</taxon>
    </lineage>
</organism>